<comment type="caution">
    <text evidence="1">The sequence shown here is derived from an EMBL/GenBank/DDBJ whole genome shotgun (WGS) entry which is preliminary data.</text>
</comment>
<evidence type="ECO:0000313" key="1">
    <source>
        <dbReference type="EMBL" id="RNA27080.1"/>
    </source>
</evidence>
<gene>
    <name evidence="1" type="ORF">BpHYR1_001956</name>
</gene>
<evidence type="ECO:0000313" key="2">
    <source>
        <dbReference type="Proteomes" id="UP000276133"/>
    </source>
</evidence>
<protein>
    <submittedName>
        <fullName evidence="1">Uncharacterized protein</fullName>
    </submittedName>
</protein>
<name>A0A3M7RUH1_BRAPC</name>
<dbReference type="EMBL" id="REGN01002603">
    <property type="protein sequence ID" value="RNA27080.1"/>
    <property type="molecule type" value="Genomic_DNA"/>
</dbReference>
<organism evidence="1 2">
    <name type="scientific">Brachionus plicatilis</name>
    <name type="common">Marine rotifer</name>
    <name type="synonym">Brachionus muelleri</name>
    <dbReference type="NCBI Taxonomy" id="10195"/>
    <lineage>
        <taxon>Eukaryota</taxon>
        <taxon>Metazoa</taxon>
        <taxon>Spiralia</taxon>
        <taxon>Gnathifera</taxon>
        <taxon>Rotifera</taxon>
        <taxon>Eurotatoria</taxon>
        <taxon>Monogononta</taxon>
        <taxon>Pseudotrocha</taxon>
        <taxon>Ploima</taxon>
        <taxon>Brachionidae</taxon>
        <taxon>Brachionus</taxon>
    </lineage>
</organism>
<sequence>MVDCPCFVTRRKSCFVEEICLINLAFKNSICLELFLVLMNYTRNKNCSHNSEPWFNRLDPKNFRTGNATIHKDSIYELCSQQNTQN</sequence>
<dbReference type="Proteomes" id="UP000276133">
    <property type="component" value="Unassembled WGS sequence"/>
</dbReference>
<proteinExistence type="predicted"/>
<keyword evidence="2" id="KW-1185">Reference proteome</keyword>
<reference evidence="1 2" key="1">
    <citation type="journal article" date="2018" name="Sci. Rep.">
        <title>Genomic signatures of local adaptation to the degree of environmental predictability in rotifers.</title>
        <authorList>
            <person name="Franch-Gras L."/>
            <person name="Hahn C."/>
            <person name="Garcia-Roger E.M."/>
            <person name="Carmona M.J."/>
            <person name="Serra M."/>
            <person name="Gomez A."/>
        </authorList>
    </citation>
    <scope>NUCLEOTIDE SEQUENCE [LARGE SCALE GENOMIC DNA]</scope>
    <source>
        <strain evidence="1">HYR1</strain>
    </source>
</reference>
<dbReference type="AlphaFoldDB" id="A0A3M7RUH1"/>
<accession>A0A3M7RUH1</accession>